<feature type="domain" description="EamA" evidence="8">
    <location>
        <begin position="150"/>
        <end position="282"/>
    </location>
</feature>
<comment type="similarity">
    <text evidence="2">Belongs to the EamA transporter family.</text>
</comment>
<evidence type="ECO:0000256" key="4">
    <source>
        <dbReference type="ARBA" id="ARBA00022692"/>
    </source>
</evidence>
<keyword evidence="6 7" id="KW-0472">Membrane</keyword>
<evidence type="ECO:0000256" key="3">
    <source>
        <dbReference type="ARBA" id="ARBA00022475"/>
    </source>
</evidence>
<keyword evidence="4 7" id="KW-0812">Transmembrane</keyword>
<keyword evidence="10" id="KW-1185">Reference proteome</keyword>
<evidence type="ECO:0000256" key="6">
    <source>
        <dbReference type="ARBA" id="ARBA00023136"/>
    </source>
</evidence>
<dbReference type="InterPro" id="IPR051258">
    <property type="entry name" value="Diverse_Substrate_Transporter"/>
</dbReference>
<evidence type="ECO:0000313" key="9">
    <source>
        <dbReference type="EMBL" id="APC41814.1"/>
    </source>
</evidence>
<sequence>MKITGIKKSVLADMSLLIVAFIWGGGFIAVKGALDSVSPFYIMAIRFSISVLIMLLVFRKKIKYITKNYLFIGTIVGLLLFLGFAAQTIGMKYTTAGKNAFLTGTNVVIVPFLYWIISKKRPDAFSLISAFLCFIGIGMLTLNSGIHIGLGDGLTLLCAVFYAAHIVSVGFFTRKVDVILLVIIQLGACALFSIIAALIFEPMPQSLNSGTIFALIYLGVFSTMLAFIVQNVAQKYTTSTHAAIILCLESVFGCILSVVMLHEIFTSKMILGCLTIFLAIITTETKWKFLRSKKIKPTNM</sequence>
<feature type="transmembrane region" description="Helical" evidence="7">
    <location>
        <begin position="70"/>
        <end position="89"/>
    </location>
</feature>
<feature type="transmembrane region" description="Helical" evidence="7">
    <location>
        <begin position="154"/>
        <end position="172"/>
    </location>
</feature>
<feature type="transmembrane region" description="Helical" evidence="7">
    <location>
        <begin position="124"/>
        <end position="142"/>
    </location>
</feature>
<feature type="domain" description="EamA" evidence="8">
    <location>
        <begin position="12"/>
        <end position="141"/>
    </location>
</feature>
<feature type="transmembrane region" description="Helical" evidence="7">
    <location>
        <begin position="40"/>
        <end position="58"/>
    </location>
</feature>
<gene>
    <name evidence="9" type="ORF">A7L45_17935</name>
</gene>
<name>A0A1J0GLP7_9CLOT</name>
<dbReference type="PANTHER" id="PTHR42920">
    <property type="entry name" value="OS03G0707200 PROTEIN-RELATED"/>
    <property type="match status" value="1"/>
</dbReference>
<comment type="subcellular location">
    <subcellularLocation>
        <location evidence="1">Cell membrane</location>
        <topology evidence="1">Multi-pass membrane protein</topology>
    </subcellularLocation>
</comment>
<dbReference type="STRING" id="1552.A7L45_17935"/>
<dbReference type="Pfam" id="PF00892">
    <property type="entry name" value="EamA"/>
    <property type="match status" value="2"/>
</dbReference>
<dbReference type="InterPro" id="IPR000620">
    <property type="entry name" value="EamA_dom"/>
</dbReference>
<accession>A0A1J0GLP7</accession>
<feature type="transmembrane region" description="Helical" evidence="7">
    <location>
        <begin position="101"/>
        <end position="117"/>
    </location>
</feature>
<dbReference type="EMBL" id="CP015756">
    <property type="protein sequence ID" value="APC41814.1"/>
    <property type="molecule type" value="Genomic_DNA"/>
</dbReference>
<protein>
    <recommendedName>
        <fullName evidence="8">EamA domain-containing protein</fullName>
    </recommendedName>
</protein>
<organism evidence="9 10">
    <name type="scientific">Clostridium estertheticum subsp. estertheticum</name>
    <dbReference type="NCBI Taxonomy" id="1552"/>
    <lineage>
        <taxon>Bacteria</taxon>
        <taxon>Bacillati</taxon>
        <taxon>Bacillota</taxon>
        <taxon>Clostridia</taxon>
        <taxon>Eubacteriales</taxon>
        <taxon>Clostridiaceae</taxon>
        <taxon>Clostridium</taxon>
    </lineage>
</organism>
<feature type="transmembrane region" description="Helical" evidence="7">
    <location>
        <begin position="268"/>
        <end position="287"/>
    </location>
</feature>
<dbReference type="OrthoDB" id="9804865at2"/>
<reference evidence="10" key="1">
    <citation type="journal article" date="2016" name="Front. Microbiol.">
        <title>Complete Genome Sequence of Clostridium estertheticum DSM 8809, a Microbe Identified in Spoiled Vacuum Packed Beef.</title>
        <authorList>
            <person name="Yu Z."/>
            <person name="Gunn L."/>
            <person name="Brennan E."/>
            <person name="Reid R."/>
            <person name="Wall P.G."/>
            <person name="Gaora O.P."/>
            <person name="Hurley D."/>
            <person name="Bolton D."/>
            <person name="Fanning S."/>
        </authorList>
    </citation>
    <scope>NUCLEOTIDE SEQUENCE [LARGE SCALE GENOMIC DNA]</scope>
    <source>
        <strain evidence="10">DSM 8809</strain>
    </source>
</reference>
<dbReference type="RefSeq" id="WP_071614105.1">
    <property type="nucleotide sequence ID" value="NZ_CP015756.1"/>
</dbReference>
<dbReference type="AlphaFoldDB" id="A0A1J0GLP7"/>
<evidence type="ECO:0000256" key="2">
    <source>
        <dbReference type="ARBA" id="ARBA00007362"/>
    </source>
</evidence>
<dbReference type="KEGG" id="ceu:A7L45_17935"/>
<evidence type="ECO:0000256" key="7">
    <source>
        <dbReference type="SAM" id="Phobius"/>
    </source>
</evidence>
<dbReference type="GO" id="GO:0005886">
    <property type="term" value="C:plasma membrane"/>
    <property type="evidence" value="ECO:0007669"/>
    <property type="project" value="UniProtKB-SubCell"/>
</dbReference>
<evidence type="ECO:0000256" key="5">
    <source>
        <dbReference type="ARBA" id="ARBA00022989"/>
    </source>
</evidence>
<keyword evidence="5 7" id="KW-1133">Transmembrane helix</keyword>
<evidence type="ECO:0000259" key="8">
    <source>
        <dbReference type="Pfam" id="PF00892"/>
    </source>
</evidence>
<keyword evidence="3" id="KW-1003">Cell membrane</keyword>
<dbReference type="InterPro" id="IPR037185">
    <property type="entry name" value="EmrE-like"/>
</dbReference>
<dbReference type="SUPFAM" id="SSF103481">
    <property type="entry name" value="Multidrug resistance efflux transporter EmrE"/>
    <property type="match status" value="2"/>
</dbReference>
<feature type="transmembrane region" description="Helical" evidence="7">
    <location>
        <begin position="179"/>
        <end position="200"/>
    </location>
</feature>
<dbReference type="Proteomes" id="UP000182569">
    <property type="component" value="Chromosome"/>
</dbReference>
<feature type="transmembrane region" description="Helical" evidence="7">
    <location>
        <begin position="212"/>
        <end position="229"/>
    </location>
</feature>
<dbReference type="PANTHER" id="PTHR42920:SF5">
    <property type="entry name" value="EAMA DOMAIN-CONTAINING PROTEIN"/>
    <property type="match status" value="1"/>
</dbReference>
<feature type="transmembrane region" description="Helical" evidence="7">
    <location>
        <begin position="241"/>
        <end position="262"/>
    </location>
</feature>
<feature type="transmembrane region" description="Helical" evidence="7">
    <location>
        <begin position="12"/>
        <end position="34"/>
    </location>
</feature>
<evidence type="ECO:0000256" key="1">
    <source>
        <dbReference type="ARBA" id="ARBA00004651"/>
    </source>
</evidence>
<evidence type="ECO:0000313" key="10">
    <source>
        <dbReference type="Proteomes" id="UP000182569"/>
    </source>
</evidence>
<proteinExistence type="inferred from homology"/>